<evidence type="ECO:0000313" key="3">
    <source>
        <dbReference type="Proteomes" id="UP000435649"/>
    </source>
</evidence>
<accession>A0A844G4Y4</accession>
<dbReference type="Gene3D" id="3.30.700.10">
    <property type="entry name" value="Glycoprotein, Type 4 Pilin"/>
    <property type="match status" value="1"/>
</dbReference>
<sequence length="252" mass="27960">MKKSMFTLIELLVVIAIIAILAAMLLPALQSARESGKKAKCTNNLKQIFTGLAQYAGDFEYYPAAKPKVYEDCNKQWWYFRVAPYLGMNGNPKTWQEASAIRNGGVFQCASLNCSGTLDFNGYSMNDFQINVDPNVFGMTSAVKDPGGNNSYYVKPEARATRSCTGAIPLPTPSMIVFVAEIGPTDGNANTIQPNIVDGAALNRIEYECLNMDSYAASFRHSKMKPVMWFDGHVSTVRYKEVNFQMSHSPWI</sequence>
<dbReference type="Proteomes" id="UP000435649">
    <property type="component" value="Unassembled WGS sequence"/>
</dbReference>
<keyword evidence="3" id="KW-1185">Reference proteome</keyword>
<dbReference type="NCBIfam" id="TIGR02532">
    <property type="entry name" value="IV_pilin_GFxxxE"/>
    <property type="match status" value="1"/>
</dbReference>
<dbReference type="SUPFAM" id="SSF54523">
    <property type="entry name" value="Pili subunits"/>
    <property type="match status" value="1"/>
</dbReference>
<comment type="caution">
    <text evidence="2">The sequence shown here is derived from an EMBL/GenBank/DDBJ whole genome shotgun (WGS) entry which is preliminary data.</text>
</comment>
<evidence type="ECO:0000313" key="2">
    <source>
        <dbReference type="EMBL" id="MST98014.1"/>
    </source>
</evidence>
<dbReference type="InterPro" id="IPR012902">
    <property type="entry name" value="N_methyl_site"/>
</dbReference>
<dbReference type="PANTHER" id="PTHR30093">
    <property type="entry name" value="GENERAL SECRETION PATHWAY PROTEIN G"/>
    <property type="match status" value="1"/>
</dbReference>
<protein>
    <submittedName>
        <fullName evidence="2">DUF1559 domain-containing protein</fullName>
    </submittedName>
</protein>
<dbReference type="Pfam" id="PF07596">
    <property type="entry name" value="SBP_bac_10"/>
    <property type="match status" value="1"/>
</dbReference>
<dbReference type="EMBL" id="VUNS01000014">
    <property type="protein sequence ID" value="MST98014.1"/>
    <property type="molecule type" value="Genomic_DNA"/>
</dbReference>
<reference evidence="2 3" key="1">
    <citation type="submission" date="2019-08" db="EMBL/GenBank/DDBJ databases">
        <title>In-depth cultivation of the pig gut microbiome towards novel bacterial diversity and tailored functional studies.</title>
        <authorList>
            <person name="Wylensek D."/>
            <person name="Hitch T.C.A."/>
            <person name="Clavel T."/>
        </authorList>
    </citation>
    <scope>NUCLEOTIDE SEQUENCE [LARGE SCALE GENOMIC DNA]</scope>
    <source>
        <strain evidence="2 3">BBE-744-WT-12</strain>
    </source>
</reference>
<gene>
    <name evidence="2" type="ORF">FYJ85_13290</name>
</gene>
<evidence type="ECO:0000259" key="1">
    <source>
        <dbReference type="Pfam" id="PF07596"/>
    </source>
</evidence>
<name>A0A844G4Y4_9BACT</name>
<proteinExistence type="predicted"/>
<organism evidence="2 3">
    <name type="scientific">Victivallis lenta</name>
    <dbReference type="NCBI Taxonomy" id="2606640"/>
    <lineage>
        <taxon>Bacteria</taxon>
        <taxon>Pseudomonadati</taxon>
        <taxon>Lentisphaerota</taxon>
        <taxon>Lentisphaeria</taxon>
        <taxon>Victivallales</taxon>
        <taxon>Victivallaceae</taxon>
        <taxon>Victivallis</taxon>
    </lineage>
</organism>
<dbReference type="AlphaFoldDB" id="A0A844G4Y4"/>
<dbReference type="RefSeq" id="WP_154419149.1">
    <property type="nucleotide sequence ID" value="NZ_CALXOB010000029.1"/>
</dbReference>
<dbReference type="InterPro" id="IPR011453">
    <property type="entry name" value="DUF1559"/>
</dbReference>
<feature type="domain" description="DUF1559" evidence="1">
    <location>
        <begin position="30"/>
        <end position="96"/>
    </location>
</feature>
<dbReference type="InterPro" id="IPR045584">
    <property type="entry name" value="Pilin-like"/>
</dbReference>